<dbReference type="InterPro" id="IPR001387">
    <property type="entry name" value="Cro/C1-type_HTH"/>
</dbReference>
<gene>
    <name evidence="2" type="ORF">ACFSJ0_09080</name>
</gene>
<dbReference type="SMART" id="SM00530">
    <property type="entry name" value="HTH_XRE"/>
    <property type="match status" value="1"/>
</dbReference>
<feature type="domain" description="HTH cro/C1-type" evidence="1">
    <location>
        <begin position="8"/>
        <end position="62"/>
    </location>
</feature>
<organism evidence="2 3">
    <name type="scientific">Nonomuraea guangzhouensis</name>
    <dbReference type="NCBI Taxonomy" id="1291555"/>
    <lineage>
        <taxon>Bacteria</taxon>
        <taxon>Bacillati</taxon>
        <taxon>Actinomycetota</taxon>
        <taxon>Actinomycetes</taxon>
        <taxon>Streptosporangiales</taxon>
        <taxon>Streptosporangiaceae</taxon>
        <taxon>Nonomuraea</taxon>
    </lineage>
</organism>
<evidence type="ECO:0000259" key="1">
    <source>
        <dbReference type="PROSITE" id="PS50943"/>
    </source>
</evidence>
<dbReference type="CDD" id="cd00093">
    <property type="entry name" value="HTH_XRE"/>
    <property type="match status" value="1"/>
</dbReference>
<sequence>MKVVAERLRCLRGARGLSMKAAADAAGLNTSTIYRIEHGFVAPRESTVRLLLALYGEQAHERTLLSLLRGERPPGWFDAPRVPLWLTGFLEQEDQAQVIYTYGPQHVPALLQTRAYAEAAVRAARHPSATPEQVNGGADLIMRRQELLERPGGPHLWAVLDRKALLDPPLTRSGDRLEQLDALVSAAKEPNVAVQIARPSADTGYLYHGAPFTLLRFPERDRPDMLVLHLLHGPVLVDDRRQAEDYQQAFARLSLSAFRVDDTLDVLDTIRGTLTG</sequence>
<dbReference type="Pfam" id="PF13560">
    <property type="entry name" value="HTH_31"/>
    <property type="match status" value="1"/>
</dbReference>
<dbReference type="PROSITE" id="PS50943">
    <property type="entry name" value="HTH_CROC1"/>
    <property type="match status" value="1"/>
</dbReference>
<evidence type="ECO:0000313" key="3">
    <source>
        <dbReference type="Proteomes" id="UP001597097"/>
    </source>
</evidence>
<accession>A0ABW4G3I3</accession>
<dbReference type="Pfam" id="PF19054">
    <property type="entry name" value="DUF5753"/>
    <property type="match status" value="1"/>
</dbReference>
<dbReference type="Proteomes" id="UP001597097">
    <property type="component" value="Unassembled WGS sequence"/>
</dbReference>
<keyword evidence="3" id="KW-1185">Reference proteome</keyword>
<reference evidence="3" key="1">
    <citation type="journal article" date="2019" name="Int. J. Syst. Evol. Microbiol.">
        <title>The Global Catalogue of Microorganisms (GCM) 10K type strain sequencing project: providing services to taxonomists for standard genome sequencing and annotation.</title>
        <authorList>
            <consortium name="The Broad Institute Genomics Platform"/>
            <consortium name="The Broad Institute Genome Sequencing Center for Infectious Disease"/>
            <person name="Wu L."/>
            <person name="Ma J."/>
        </authorList>
    </citation>
    <scope>NUCLEOTIDE SEQUENCE [LARGE SCALE GENOMIC DNA]</scope>
    <source>
        <strain evidence="3">CGMCC 1.15399</strain>
    </source>
</reference>
<evidence type="ECO:0000313" key="2">
    <source>
        <dbReference type="EMBL" id="MFD1537185.1"/>
    </source>
</evidence>
<comment type="caution">
    <text evidence="2">The sequence shown here is derived from an EMBL/GenBank/DDBJ whole genome shotgun (WGS) entry which is preliminary data.</text>
</comment>
<protein>
    <submittedName>
        <fullName evidence="2">Helix-turn-helix domain-containing protein</fullName>
    </submittedName>
</protein>
<dbReference type="RefSeq" id="WP_219539364.1">
    <property type="nucleotide sequence ID" value="NZ_JAHKRM010000059.1"/>
</dbReference>
<name>A0ABW4G3I3_9ACTN</name>
<dbReference type="InterPro" id="IPR043917">
    <property type="entry name" value="DUF5753"/>
</dbReference>
<proteinExistence type="predicted"/>
<dbReference type="EMBL" id="JBHUCM010000008">
    <property type="protein sequence ID" value="MFD1537185.1"/>
    <property type="molecule type" value="Genomic_DNA"/>
</dbReference>